<name>A0AAV0PCC3_9ROSI</name>
<protein>
    <submittedName>
        <fullName evidence="2">Uncharacterized protein</fullName>
    </submittedName>
</protein>
<proteinExistence type="predicted"/>
<dbReference type="EMBL" id="CAMGYJ010000008">
    <property type="protein sequence ID" value="CAI0468699.1"/>
    <property type="molecule type" value="Genomic_DNA"/>
</dbReference>
<dbReference type="Proteomes" id="UP001154282">
    <property type="component" value="Unassembled WGS sequence"/>
</dbReference>
<evidence type="ECO:0000313" key="2">
    <source>
        <dbReference type="EMBL" id="CAI0468699.1"/>
    </source>
</evidence>
<dbReference type="AlphaFoldDB" id="A0AAV0PCC3"/>
<feature type="region of interest" description="Disordered" evidence="1">
    <location>
        <begin position="50"/>
        <end position="81"/>
    </location>
</feature>
<comment type="caution">
    <text evidence="2">The sequence shown here is derived from an EMBL/GenBank/DDBJ whole genome shotgun (WGS) entry which is preliminary data.</text>
</comment>
<reference evidence="2" key="1">
    <citation type="submission" date="2022-08" db="EMBL/GenBank/DDBJ databases">
        <authorList>
            <person name="Gutierrez-Valencia J."/>
        </authorList>
    </citation>
    <scope>NUCLEOTIDE SEQUENCE</scope>
</reference>
<sequence length="325" mass="35883">MPSARIRVPILQHSFMYNSSLEQSSEGSSLISDVDDPLFGFLDGGGNYSNYETSSSSESSDRGIDDEEAMDLGEEEEEGARNEEEVRMFWENQHQLVQATLCRTSSLETGIRNLTKEAVKEIEMAGTICACGRVMVGGCRSCLMAEIAGRLRNAGYNSGICRTKWRSSPDIPSGEHTFLDVIDNSKRGEVRVVIELNFRAEFEMAKASEEYSRLVRRLPEVFVGKIERLTSVIKILCVAAKKCMSEKKMHMGPWRKHRYMQAKWLGACRERKTPSPSTASSGGDLAAAAAAAAGCLGRRKARSSMLTVDLLDMLPNMHCTAVGVM</sequence>
<accession>A0AAV0PCC3</accession>
<dbReference type="PANTHER" id="PTHR31579">
    <property type="entry name" value="OS03G0796600 PROTEIN"/>
    <property type="match status" value="1"/>
</dbReference>
<dbReference type="NCBIfam" id="TIGR01615">
    <property type="entry name" value="A_thal_3542"/>
    <property type="match status" value="1"/>
</dbReference>
<evidence type="ECO:0000313" key="3">
    <source>
        <dbReference type="Proteomes" id="UP001154282"/>
    </source>
</evidence>
<keyword evidence="3" id="KW-1185">Reference proteome</keyword>
<feature type="compositionally biased region" description="Acidic residues" evidence="1">
    <location>
        <begin position="64"/>
        <end position="78"/>
    </location>
</feature>
<dbReference type="InterPro" id="IPR006502">
    <property type="entry name" value="PDDEXK-like"/>
</dbReference>
<organism evidence="2 3">
    <name type="scientific">Linum tenue</name>
    <dbReference type="NCBI Taxonomy" id="586396"/>
    <lineage>
        <taxon>Eukaryota</taxon>
        <taxon>Viridiplantae</taxon>
        <taxon>Streptophyta</taxon>
        <taxon>Embryophyta</taxon>
        <taxon>Tracheophyta</taxon>
        <taxon>Spermatophyta</taxon>
        <taxon>Magnoliopsida</taxon>
        <taxon>eudicotyledons</taxon>
        <taxon>Gunneridae</taxon>
        <taxon>Pentapetalae</taxon>
        <taxon>rosids</taxon>
        <taxon>fabids</taxon>
        <taxon>Malpighiales</taxon>
        <taxon>Linaceae</taxon>
        <taxon>Linum</taxon>
    </lineage>
</organism>
<dbReference type="PANTHER" id="PTHR31579:SF2">
    <property type="entry name" value="DUF506 FAMILY PROTEIN"/>
    <property type="match status" value="1"/>
</dbReference>
<dbReference type="Pfam" id="PF04720">
    <property type="entry name" value="PDDEXK_6"/>
    <property type="match status" value="1"/>
</dbReference>
<gene>
    <name evidence="2" type="ORF">LITE_LOCUS37905</name>
</gene>
<evidence type="ECO:0000256" key="1">
    <source>
        <dbReference type="SAM" id="MobiDB-lite"/>
    </source>
</evidence>